<evidence type="ECO:0000313" key="1">
    <source>
        <dbReference type="EMBL" id="KAI4830813.1"/>
    </source>
</evidence>
<evidence type="ECO:0000313" key="2">
    <source>
        <dbReference type="Proteomes" id="UP001057452"/>
    </source>
</evidence>
<feature type="non-terminal residue" evidence="1">
    <location>
        <position position="1"/>
    </location>
</feature>
<reference evidence="1" key="1">
    <citation type="submission" date="2022-05" db="EMBL/GenBank/DDBJ databases">
        <title>Chromosome-level genome of Chaenocephalus aceratus.</title>
        <authorList>
            <person name="Park H."/>
        </authorList>
    </citation>
    <scope>NUCLEOTIDE SEQUENCE</scope>
    <source>
        <strain evidence="1">KU_202001</strain>
    </source>
</reference>
<keyword evidence="2" id="KW-1185">Reference proteome</keyword>
<gene>
    <name evidence="1" type="ORF">KUCAC02_002420</name>
</gene>
<organism evidence="1 2">
    <name type="scientific">Chaenocephalus aceratus</name>
    <name type="common">Blackfin icefish</name>
    <name type="synonym">Chaenichthys aceratus</name>
    <dbReference type="NCBI Taxonomy" id="36190"/>
    <lineage>
        <taxon>Eukaryota</taxon>
        <taxon>Metazoa</taxon>
        <taxon>Chordata</taxon>
        <taxon>Craniata</taxon>
        <taxon>Vertebrata</taxon>
        <taxon>Euteleostomi</taxon>
        <taxon>Actinopterygii</taxon>
        <taxon>Neopterygii</taxon>
        <taxon>Teleostei</taxon>
        <taxon>Neoteleostei</taxon>
        <taxon>Acanthomorphata</taxon>
        <taxon>Eupercaria</taxon>
        <taxon>Perciformes</taxon>
        <taxon>Notothenioidei</taxon>
        <taxon>Channichthyidae</taxon>
        <taxon>Chaenocephalus</taxon>
    </lineage>
</organism>
<dbReference type="EMBL" id="CM043787">
    <property type="protein sequence ID" value="KAI4830813.1"/>
    <property type="molecule type" value="Genomic_DNA"/>
</dbReference>
<dbReference type="Proteomes" id="UP001057452">
    <property type="component" value="Chromosome 3"/>
</dbReference>
<sequence length="88" mass="9890">TVMQTEGLRVYPAPTPGPQGSFAHWAFSTISLWCSFNRSTNLFQESSWFKGEGPFRAKVYKLLKFIGTCAHIDTEWKSVIPLAAHLAE</sequence>
<name>A0ACB9XTM4_CHAAC</name>
<feature type="non-terminal residue" evidence="1">
    <location>
        <position position="88"/>
    </location>
</feature>
<proteinExistence type="predicted"/>
<comment type="caution">
    <text evidence="1">The sequence shown here is derived from an EMBL/GenBank/DDBJ whole genome shotgun (WGS) entry which is preliminary data.</text>
</comment>
<protein>
    <submittedName>
        <fullName evidence="1">Uncharacterized protein</fullName>
    </submittedName>
</protein>
<accession>A0ACB9XTM4</accession>